<name>A0AA35TJ74_GEOBA</name>
<evidence type="ECO:0000313" key="2">
    <source>
        <dbReference type="Proteomes" id="UP001174909"/>
    </source>
</evidence>
<accession>A0AA35TJ74</accession>
<proteinExistence type="predicted"/>
<reference evidence="1" key="1">
    <citation type="submission" date="2023-03" db="EMBL/GenBank/DDBJ databases">
        <authorList>
            <person name="Steffen K."/>
            <person name="Cardenas P."/>
        </authorList>
    </citation>
    <scope>NUCLEOTIDE SEQUENCE</scope>
</reference>
<keyword evidence="2" id="KW-1185">Reference proteome</keyword>
<dbReference type="AlphaFoldDB" id="A0AA35TJ74"/>
<gene>
    <name evidence="1" type="ORF">GBAR_LOCUS26945</name>
</gene>
<dbReference type="Proteomes" id="UP001174909">
    <property type="component" value="Unassembled WGS sequence"/>
</dbReference>
<protein>
    <submittedName>
        <fullName evidence="1">Uncharacterized protein</fullName>
    </submittedName>
</protein>
<dbReference type="EMBL" id="CASHTH010003756">
    <property type="protein sequence ID" value="CAI8048902.1"/>
    <property type="molecule type" value="Genomic_DNA"/>
</dbReference>
<evidence type="ECO:0000313" key="1">
    <source>
        <dbReference type="EMBL" id="CAI8048902.1"/>
    </source>
</evidence>
<sequence length="58" mass="6621">TATLSITLQINDSKAVIGIYRLVVNWSSFTLKETVHWPSVSHLQSGRTRFWRETTSSL</sequence>
<feature type="non-terminal residue" evidence="1">
    <location>
        <position position="1"/>
    </location>
</feature>
<organism evidence="1 2">
    <name type="scientific">Geodia barretti</name>
    <name type="common">Barrett's horny sponge</name>
    <dbReference type="NCBI Taxonomy" id="519541"/>
    <lineage>
        <taxon>Eukaryota</taxon>
        <taxon>Metazoa</taxon>
        <taxon>Porifera</taxon>
        <taxon>Demospongiae</taxon>
        <taxon>Heteroscleromorpha</taxon>
        <taxon>Tetractinellida</taxon>
        <taxon>Astrophorina</taxon>
        <taxon>Geodiidae</taxon>
        <taxon>Geodia</taxon>
    </lineage>
</organism>
<comment type="caution">
    <text evidence="1">The sequence shown here is derived from an EMBL/GenBank/DDBJ whole genome shotgun (WGS) entry which is preliminary data.</text>
</comment>